<dbReference type="Pfam" id="PF03175">
    <property type="entry name" value="DNA_pol_B_2"/>
    <property type="match status" value="3"/>
</dbReference>
<comment type="catalytic activity">
    <reaction evidence="8">
        <text>DNA(n) + a 2'-deoxyribonucleoside 5'-triphosphate = DNA(n+1) + diphosphate</text>
        <dbReference type="Rhea" id="RHEA:22508"/>
        <dbReference type="Rhea" id="RHEA-COMP:17339"/>
        <dbReference type="Rhea" id="RHEA-COMP:17340"/>
        <dbReference type="ChEBI" id="CHEBI:33019"/>
        <dbReference type="ChEBI" id="CHEBI:61560"/>
        <dbReference type="ChEBI" id="CHEBI:173112"/>
        <dbReference type="EC" id="2.7.7.7"/>
    </reaction>
</comment>
<feature type="domain" description="DNA-directed DNA polymerase family B mitochondria/virus" evidence="10">
    <location>
        <begin position="708"/>
        <end position="896"/>
    </location>
</feature>
<comment type="caution">
    <text evidence="11">The sequence shown here is derived from an EMBL/GenBank/DDBJ whole genome shotgun (WGS) entry which is preliminary data.</text>
</comment>
<dbReference type="PANTHER" id="PTHR33568:SF3">
    <property type="entry name" value="DNA-DIRECTED DNA POLYMERASE"/>
    <property type="match status" value="1"/>
</dbReference>
<evidence type="ECO:0000256" key="8">
    <source>
        <dbReference type="ARBA" id="ARBA00049244"/>
    </source>
</evidence>
<dbReference type="GO" id="GO:0006260">
    <property type="term" value="P:DNA replication"/>
    <property type="evidence" value="ECO:0007669"/>
    <property type="project" value="UniProtKB-KW"/>
</dbReference>
<gene>
    <name evidence="11" type="ORF">Zmor_013485</name>
</gene>
<dbReference type="Gene3D" id="3.90.1600.10">
    <property type="entry name" value="Palm domain of DNA polymerase"/>
    <property type="match status" value="1"/>
</dbReference>
<dbReference type="InterPro" id="IPR004868">
    <property type="entry name" value="DNA-dir_DNA_pol_B_mt/vir"/>
</dbReference>
<evidence type="ECO:0000256" key="7">
    <source>
        <dbReference type="ARBA" id="ARBA00023125"/>
    </source>
</evidence>
<keyword evidence="5" id="KW-0235">DNA replication</keyword>
<comment type="similarity">
    <text evidence="1">Belongs to the DNA polymerase type-B family.</text>
</comment>
<organism evidence="11 12">
    <name type="scientific">Zophobas morio</name>
    <dbReference type="NCBI Taxonomy" id="2755281"/>
    <lineage>
        <taxon>Eukaryota</taxon>
        <taxon>Metazoa</taxon>
        <taxon>Ecdysozoa</taxon>
        <taxon>Arthropoda</taxon>
        <taxon>Hexapoda</taxon>
        <taxon>Insecta</taxon>
        <taxon>Pterygota</taxon>
        <taxon>Neoptera</taxon>
        <taxon>Endopterygota</taxon>
        <taxon>Coleoptera</taxon>
        <taxon>Polyphaga</taxon>
        <taxon>Cucujiformia</taxon>
        <taxon>Tenebrionidae</taxon>
        <taxon>Zophobas</taxon>
    </lineage>
</organism>
<accession>A0AA38IFR4</accession>
<proteinExistence type="inferred from homology"/>
<evidence type="ECO:0000256" key="4">
    <source>
        <dbReference type="ARBA" id="ARBA00022695"/>
    </source>
</evidence>
<dbReference type="InterPro" id="IPR012337">
    <property type="entry name" value="RNaseH-like_sf"/>
</dbReference>
<dbReference type="GO" id="GO:0003887">
    <property type="term" value="F:DNA-directed DNA polymerase activity"/>
    <property type="evidence" value="ECO:0007669"/>
    <property type="project" value="UniProtKB-KW"/>
</dbReference>
<dbReference type="GO" id="GO:0003677">
    <property type="term" value="F:DNA binding"/>
    <property type="evidence" value="ECO:0007669"/>
    <property type="project" value="UniProtKB-KW"/>
</dbReference>
<reference evidence="11" key="1">
    <citation type="journal article" date="2023" name="G3 (Bethesda)">
        <title>Whole genome assemblies of Zophobas morio and Tenebrio molitor.</title>
        <authorList>
            <person name="Kaur S."/>
            <person name="Stinson S.A."/>
            <person name="diCenzo G.C."/>
        </authorList>
    </citation>
    <scope>NUCLEOTIDE SEQUENCE</scope>
    <source>
        <strain evidence="11">QUZm001</strain>
    </source>
</reference>
<feature type="domain" description="DNA-directed DNA polymerase family B mitochondria/virus" evidence="10">
    <location>
        <begin position="1249"/>
        <end position="1343"/>
    </location>
</feature>
<evidence type="ECO:0000256" key="2">
    <source>
        <dbReference type="ARBA" id="ARBA00012417"/>
    </source>
</evidence>
<sequence length="1507" mass="173422">MDSFEKFLNSQTVKQLLFLLRSGFLEDRENLIQFSEHVNLRFINNFLFMSSDEIALCETLRREIQIKGCFESEESSSPSLIAELFSENQSEINQEGEEEKEEEEEDEEKQYQEHEVEIEKTEDVPQSPSLLNYTATKLKKDENKNRNLKVVRGTADTIVISKRNGLFLITDKKPSSDGPCLECINNPQPGTSKSVPICPHRAKSNLQLGRGVEDSSNVKPFEAELSMEAIGNQTNDHKFLNTVRESERFIKKFGLLSRCMEFTLKAPTVESSDNQMVWLKKVIQEMLDHVCREFLPDDIVGILMKNENYPDKPLGISFRKFSAMSADVILDVISVVLQSNAEFFTSDYLSIQVDRVRPPAGYGTSAINGKAVSFNEYSVTKNSIYVIDNQGTDCLGMALVVAKMYCDSNNDRKSLKQFSQTRGKILLQTLAAELCRASNVCLINGGNYVQLNDFQEYLSDYTIVVYSSRVGNSVYFEGPRAPGKKCLNLIMENNHYNVILSLTGAFSTQYFCELCRVRYSRGDRHKSCPYICPCCHASPPCNINDNGENILKCRSCLRCFRGRICLEKHIAAKLCEKLKKCHICHKHIWVNKKTNHICGVSRCSTCRADKPVRHFCYMQPNRASLGKAEENVHDFLFVFYDLETTQDKQIREGMFLHEPNLCVIQKACRICILIDDVNGNCYNCGQRQLIYKEDPVDRLLEHVAEMSKKFKVTAIAHNMKGFDGSFLLQKMFDNVSRWCPEVIRTGTKLMSITCGTSIRFIDSLNFIQLPLSRFPSAFKIQGCKGYFPHYFNKSTNKNYVGTIPEKCHYGCDSMMPDERARFVNWHNEQIESNAVFDMGKEIVKYCIQDVDLLRKGCLKFRDCFISGYGIDPFLESLTIASACNLVFRRNFLQKDTIGIIPRNGYRCGDNQSEVAIKWLTWIGHSNNIVINHAANGRETRLPENILVDGFCEATNTVFEFYGCWYHGCEKCYFDQTCKLSDKKDGLFIKREATLDKEYRIKAAGYNLLTIWQCQYEKELKRNPAMQEFINAIPRTRCPPLNPRDAFYGGRTNACKLYYNCTSDDEKIMYYDVCSLYPYINKYGKYPIGHPIKIYVGDNECRQVELQSVEGLIKCLVLPPQNLYHPVLPYRCNNKLTFPLCRTCVEGLLQTECTHAESERQFVGTFVADELRKAVELRYRVIEIFEIWEYKTVIYDKETNTPGLFSSYINCGLKGKQENSGFPAWCDTNEKKDMYIASYFEKEGILLEKNKITQNSGMRFLYKIMLNSFWGKFGQKENAPKTEIINKSIDLFKLLTNPSAEVHNLTIINSEVVLATWNKVDEDIDPLKTVNVVVAAYTTAGARLELYKYLERLDRRVLYFDTDSVIFSQKNGEWMPPVGDFLGDLTDELGEYGDGSFISEFVSGGPKNYCYKFWSCKDQSYKTVCKVKGITLNYETCKILNFNKMKDMICNREDDEDDEILRLNSRVIVRNPRYDVFTKHTSKQYRIRATKRRRLENSYDTLPYGFKN</sequence>
<evidence type="ECO:0000256" key="6">
    <source>
        <dbReference type="ARBA" id="ARBA00022932"/>
    </source>
</evidence>
<dbReference type="SUPFAM" id="SSF53098">
    <property type="entry name" value="Ribonuclease H-like"/>
    <property type="match status" value="1"/>
</dbReference>
<keyword evidence="12" id="KW-1185">Reference proteome</keyword>
<keyword evidence="7" id="KW-0238">DNA-binding</keyword>
<dbReference type="PANTHER" id="PTHR33568">
    <property type="entry name" value="DNA POLYMERASE"/>
    <property type="match status" value="1"/>
</dbReference>
<evidence type="ECO:0000256" key="5">
    <source>
        <dbReference type="ARBA" id="ARBA00022705"/>
    </source>
</evidence>
<evidence type="ECO:0000256" key="1">
    <source>
        <dbReference type="ARBA" id="ARBA00005755"/>
    </source>
</evidence>
<dbReference type="EMBL" id="JALNTZ010000004">
    <property type="protein sequence ID" value="KAJ3654289.1"/>
    <property type="molecule type" value="Genomic_DNA"/>
</dbReference>
<protein>
    <recommendedName>
        <fullName evidence="2">DNA-directed DNA polymerase</fullName>
        <ecNumber evidence="2">2.7.7.7</ecNumber>
    </recommendedName>
</protein>
<dbReference type="Gene3D" id="3.40.960.10">
    <property type="entry name" value="VSR Endonuclease"/>
    <property type="match status" value="1"/>
</dbReference>
<dbReference type="InterPro" id="IPR023211">
    <property type="entry name" value="DNA_pol_palm_dom_sf"/>
</dbReference>
<feature type="region of interest" description="Disordered" evidence="9">
    <location>
        <begin position="89"/>
        <end position="128"/>
    </location>
</feature>
<dbReference type="Gene3D" id="1.10.287.690">
    <property type="entry name" value="Helix hairpin bin"/>
    <property type="match status" value="1"/>
</dbReference>
<keyword evidence="4" id="KW-0548">Nucleotidyltransferase</keyword>
<feature type="compositionally biased region" description="Acidic residues" evidence="9">
    <location>
        <begin position="94"/>
        <end position="108"/>
    </location>
</feature>
<dbReference type="EC" id="2.7.7.7" evidence="2"/>
<evidence type="ECO:0000256" key="9">
    <source>
        <dbReference type="SAM" id="MobiDB-lite"/>
    </source>
</evidence>
<evidence type="ECO:0000313" key="12">
    <source>
        <dbReference type="Proteomes" id="UP001168821"/>
    </source>
</evidence>
<dbReference type="GO" id="GO:0042575">
    <property type="term" value="C:DNA polymerase complex"/>
    <property type="evidence" value="ECO:0007669"/>
    <property type="project" value="UniProtKB-ARBA"/>
</dbReference>
<name>A0AA38IFR4_9CUCU</name>
<evidence type="ECO:0000313" key="11">
    <source>
        <dbReference type="EMBL" id="KAJ3654289.1"/>
    </source>
</evidence>
<feature type="domain" description="DNA-directed DNA polymerase family B mitochondria/virus" evidence="10">
    <location>
        <begin position="1043"/>
        <end position="1209"/>
    </location>
</feature>
<dbReference type="SUPFAM" id="SSF56672">
    <property type="entry name" value="DNA/RNA polymerases"/>
    <property type="match status" value="1"/>
</dbReference>
<keyword evidence="3" id="KW-0808">Transferase</keyword>
<keyword evidence="6" id="KW-0239">DNA-directed DNA polymerase</keyword>
<feature type="compositionally biased region" description="Basic and acidic residues" evidence="9">
    <location>
        <begin position="109"/>
        <end position="123"/>
    </location>
</feature>
<evidence type="ECO:0000256" key="3">
    <source>
        <dbReference type="ARBA" id="ARBA00022679"/>
    </source>
</evidence>
<evidence type="ECO:0000259" key="10">
    <source>
        <dbReference type="Pfam" id="PF03175"/>
    </source>
</evidence>
<dbReference type="Gene3D" id="3.30.420.10">
    <property type="entry name" value="Ribonuclease H-like superfamily/Ribonuclease H"/>
    <property type="match status" value="1"/>
</dbReference>
<dbReference type="InterPro" id="IPR043502">
    <property type="entry name" value="DNA/RNA_pol_sf"/>
</dbReference>
<dbReference type="InterPro" id="IPR036397">
    <property type="entry name" value="RNaseH_sf"/>
</dbReference>
<dbReference type="Proteomes" id="UP001168821">
    <property type="component" value="Unassembled WGS sequence"/>
</dbReference>
<dbReference type="GO" id="GO:0000166">
    <property type="term" value="F:nucleotide binding"/>
    <property type="evidence" value="ECO:0007669"/>
    <property type="project" value="InterPro"/>
</dbReference>